<proteinExistence type="inferred from homology"/>
<dbReference type="FunFam" id="1.10.10.10:FF:000001">
    <property type="entry name" value="LysR family transcriptional regulator"/>
    <property type="match status" value="1"/>
</dbReference>
<dbReference type="Pfam" id="PF03466">
    <property type="entry name" value="LysR_substrate"/>
    <property type="match status" value="1"/>
</dbReference>
<keyword evidence="3" id="KW-0238">DNA-binding</keyword>
<evidence type="ECO:0000313" key="7">
    <source>
        <dbReference type="Proteomes" id="UP000005952"/>
    </source>
</evidence>
<dbReference type="STRING" id="670307.HYPDE_38368"/>
<dbReference type="GO" id="GO:0043565">
    <property type="term" value="F:sequence-specific DNA binding"/>
    <property type="evidence" value="ECO:0007669"/>
    <property type="project" value="TreeGrafter"/>
</dbReference>
<dbReference type="PROSITE" id="PS50931">
    <property type="entry name" value="HTH_LYSR"/>
    <property type="match status" value="1"/>
</dbReference>
<dbReference type="Gene3D" id="1.10.10.10">
    <property type="entry name" value="Winged helix-like DNA-binding domain superfamily/Winged helix DNA-binding domain"/>
    <property type="match status" value="1"/>
</dbReference>
<dbReference type="Pfam" id="PF00126">
    <property type="entry name" value="HTH_1"/>
    <property type="match status" value="1"/>
</dbReference>
<evidence type="ECO:0000313" key="6">
    <source>
        <dbReference type="EMBL" id="AGK59345.1"/>
    </source>
</evidence>
<evidence type="ECO:0000259" key="5">
    <source>
        <dbReference type="PROSITE" id="PS50931"/>
    </source>
</evidence>
<evidence type="ECO:0000256" key="4">
    <source>
        <dbReference type="ARBA" id="ARBA00023163"/>
    </source>
</evidence>
<dbReference type="GO" id="GO:0003700">
    <property type="term" value="F:DNA-binding transcription factor activity"/>
    <property type="evidence" value="ECO:0007669"/>
    <property type="project" value="InterPro"/>
</dbReference>
<dbReference type="SUPFAM" id="SSF53850">
    <property type="entry name" value="Periplasmic binding protein-like II"/>
    <property type="match status" value="1"/>
</dbReference>
<dbReference type="OrthoDB" id="9786526at2"/>
<sequence length="305" mass="33659">MDKLESMGAFVKVVASGSYAEAARRLGLTRSAVSKAVMELEQQLGARLLDRTTRHVTPTEAGLAYYERCIAILAQVDETEAQISRLHDEPKGVLKINAPMSFGTLYLGDAVADFMIRYGDLKVELTLTDRFIDPLEEGVDVTVRIGALVDSSLIARRISPARVVIVASPDYLKKHGTPQNPAELANHRCLSYGHTTSMQRWHLKENDRPISVSIGSCLSSNNGDALRDAAVKGIGIAQLPTFIVGKDIAENRLQVVLPDYEPDDLTIHALYAPNRYLAAKTRVFIDFLVDRFGKTPSWDVCYGKR</sequence>
<dbReference type="CDD" id="cd08422">
    <property type="entry name" value="PBP2_CrgA_like"/>
    <property type="match status" value="1"/>
</dbReference>
<comment type="similarity">
    <text evidence="1">Belongs to the LysR transcriptional regulatory family.</text>
</comment>
<dbReference type="RefSeq" id="WP_015599360.1">
    <property type="nucleotide sequence ID" value="NC_021172.1"/>
</dbReference>
<dbReference type="SUPFAM" id="SSF46785">
    <property type="entry name" value="Winged helix' DNA-binding domain"/>
    <property type="match status" value="1"/>
</dbReference>
<dbReference type="Proteomes" id="UP000005952">
    <property type="component" value="Chromosome"/>
</dbReference>
<gene>
    <name evidence="6" type="ORF">HYPDE_38368</name>
</gene>
<evidence type="ECO:0000256" key="1">
    <source>
        <dbReference type="ARBA" id="ARBA00009437"/>
    </source>
</evidence>
<dbReference type="AlphaFoldDB" id="N0BGS3"/>
<dbReference type="KEGG" id="hdt:HYPDE_38368"/>
<dbReference type="EMBL" id="CP005587">
    <property type="protein sequence ID" value="AGK59345.1"/>
    <property type="molecule type" value="Genomic_DNA"/>
</dbReference>
<dbReference type="eggNOG" id="COG0583">
    <property type="taxonomic scope" value="Bacteria"/>
</dbReference>
<dbReference type="GO" id="GO:0006351">
    <property type="term" value="P:DNA-templated transcription"/>
    <property type="evidence" value="ECO:0007669"/>
    <property type="project" value="TreeGrafter"/>
</dbReference>
<organism evidence="6 7">
    <name type="scientific">Hyphomicrobium denitrificans 1NES1</name>
    <dbReference type="NCBI Taxonomy" id="670307"/>
    <lineage>
        <taxon>Bacteria</taxon>
        <taxon>Pseudomonadati</taxon>
        <taxon>Pseudomonadota</taxon>
        <taxon>Alphaproteobacteria</taxon>
        <taxon>Hyphomicrobiales</taxon>
        <taxon>Hyphomicrobiaceae</taxon>
        <taxon>Hyphomicrobium</taxon>
    </lineage>
</organism>
<protein>
    <submittedName>
        <fullName evidence="6">LysR family transcriptional regulator</fullName>
    </submittedName>
</protein>
<keyword evidence="2" id="KW-0805">Transcription regulation</keyword>
<dbReference type="InterPro" id="IPR036390">
    <property type="entry name" value="WH_DNA-bd_sf"/>
</dbReference>
<dbReference type="PRINTS" id="PR00039">
    <property type="entry name" value="HTHLYSR"/>
</dbReference>
<dbReference type="InterPro" id="IPR036388">
    <property type="entry name" value="WH-like_DNA-bd_sf"/>
</dbReference>
<evidence type="ECO:0000256" key="3">
    <source>
        <dbReference type="ARBA" id="ARBA00023125"/>
    </source>
</evidence>
<dbReference type="InterPro" id="IPR005119">
    <property type="entry name" value="LysR_subst-bd"/>
</dbReference>
<keyword evidence="7" id="KW-1185">Reference proteome</keyword>
<evidence type="ECO:0000256" key="2">
    <source>
        <dbReference type="ARBA" id="ARBA00023015"/>
    </source>
</evidence>
<dbReference type="HOGENOM" id="CLU_039613_16_2_5"/>
<dbReference type="FunFam" id="3.40.190.290:FF:000001">
    <property type="entry name" value="Transcriptional regulator, LysR family"/>
    <property type="match status" value="1"/>
</dbReference>
<reference evidence="6 7" key="1">
    <citation type="journal article" date="2013" name="Genome Announc.">
        <title>Genome sequences for three denitrifying bacterial strains isolated from a uranium- and nitrate-contaminated subsurface environment.</title>
        <authorList>
            <person name="Venkatramanan R."/>
            <person name="Prakash O."/>
            <person name="Woyke T."/>
            <person name="Chain P."/>
            <person name="Goodwin L.A."/>
            <person name="Watson D."/>
            <person name="Brooks S."/>
            <person name="Kostka J.E."/>
            <person name="Green S.J."/>
        </authorList>
    </citation>
    <scope>NUCLEOTIDE SEQUENCE [LARGE SCALE GENOMIC DNA]</scope>
    <source>
        <strain evidence="6 7">1NES1</strain>
    </source>
</reference>
<dbReference type="PANTHER" id="PTHR30537">
    <property type="entry name" value="HTH-TYPE TRANSCRIPTIONAL REGULATOR"/>
    <property type="match status" value="1"/>
</dbReference>
<dbReference type="Gene3D" id="3.40.190.290">
    <property type="match status" value="1"/>
</dbReference>
<dbReference type="PANTHER" id="PTHR30537:SF5">
    <property type="entry name" value="HTH-TYPE TRANSCRIPTIONAL ACTIVATOR TTDR-RELATED"/>
    <property type="match status" value="1"/>
</dbReference>
<accession>N0BGS3</accession>
<feature type="domain" description="HTH lysR-type" evidence="5">
    <location>
        <begin position="1"/>
        <end position="59"/>
    </location>
</feature>
<dbReference type="InterPro" id="IPR000847">
    <property type="entry name" value="LysR_HTH_N"/>
</dbReference>
<name>N0BGS3_9HYPH</name>
<dbReference type="InterPro" id="IPR058163">
    <property type="entry name" value="LysR-type_TF_proteobact-type"/>
</dbReference>
<keyword evidence="4" id="KW-0804">Transcription</keyword>